<dbReference type="PANTHER" id="PTHR23280">
    <property type="entry name" value="4.1 G PROTEIN"/>
    <property type="match status" value="1"/>
</dbReference>
<evidence type="ECO:0000256" key="4">
    <source>
        <dbReference type="ARBA" id="ARBA00022949"/>
    </source>
</evidence>
<dbReference type="InterPro" id="IPR000299">
    <property type="entry name" value="FERM_domain"/>
</dbReference>
<dbReference type="GO" id="GO:0030182">
    <property type="term" value="P:neuron differentiation"/>
    <property type="evidence" value="ECO:0007669"/>
    <property type="project" value="UniProtKB-ARBA"/>
</dbReference>
<evidence type="ECO:0000259" key="7">
    <source>
        <dbReference type="PROSITE" id="PS50089"/>
    </source>
</evidence>
<evidence type="ECO:0000256" key="1">
    <source>
        <dbReference type="ARBA" id="ARBA00004282"/>
    </source>
</evidence>
<dbReference type="SUPFAM" id="SSF50729">
    <property type="entry name" value="PH domain-like"/>
    <property type="match status" value="1"/>
</dbReference>
<dbReference type="InterPro" id="IPR013083">
    <property type="entry name" value="Znf_RING/FYVE/PHD"/>
</dbReference>
<dbReference type="InterPro" id="IPR001841">
    <property type="entry name" value="Znf_RING"/>
</dbReference>
<evidence type="ECO:0000256" key="5">
    <source>
        <dbReference type="PROSITE-ProRule" id="PRU00175"/>
    </source>
</evidence>
<dbReference type="Pfam" id="PF09379">
    <property type="entry name" value="FERM_N"/>
    <property type="match status" value="1"/>
</dbReference>
<dbReference type="SUPFAM" id="SSF54236">
    <property type="entry name" value="Ubiquitin-like"/>
    <property type="match status" value="1"/>
</dbReference>
<dbReference type="InterPro" id="IPR019748">
    <property type="entry name" value="FERM_central"/>
</dbReference>
<dbReference type="GO" id="GO:0008270">
    <property type="term" value="F:zinc ion binding"/>
    <property type="evidence" value="ECO:0007669"/>
    <property type="project" value="UniProtKB-KW"/>
</dbReference>
<evidence type="ECO:0000256" key="3">
    <source>
        <dbReference type="ARBA" id="ARBA00022833"/>
    </source>
</evidence>
<dbReference type="PROSITE" id="PS50057">
    <property type="entry name" value="FERM_3"/>
    <property type="match status" value="1"/>
</dbReference>
<dbReference type="Gene3D" id="3.30.40.10">
    <property type="entry name" value="Zinc/RING finger domain, C3HC4 (zinc finger)"/>
    <property type="match status" value="1"/>
</dbReference>
<dbReference type="Gene3D" id="1.20.80.10">
    <property type="match status" value="1"/>
</dbReference>
<sequence>MWCLVSQPNSVILEVEVDPKAKGQECLEKVCQCLGISKEADYFGLKFHSTKGEELWLNLRNPIERQVTGLPPHRFAIRVKFWVPPHLLLQDTTRHQFYLHARLDLFEGRLKVTDWSLAARLVAFVAQAENTDIEPLTALPWCEEPKPADFHHRAAAQHHTIKGMKPSAAEYWLLKDVSSLEDFGQELFQSKTAPGAALGVGPHGVTLYYPGDTNKHSVPYTAINSASSRRRLFDLVYLNLEADKKTFSVKLDTSQAAAGLYRAITEKHAFYSCETVCRAVTTQFIRDLKVISNTYFCFKNNRETRVVVGTIVSIFNEDTSLGKKYVFDIKRTCREVYDNARRALYQTGNSVFQPLEDDGCVSTVTVCDGCSEEDCKQSKQRLSRFLEAMSCRICMDRAIDTALFPCAHIITCGECAARCERCPLCRAQIEQSSRIYLPVELSHLDNS</sequence>
<dbReference type="Pfam" id="PF00373">
    <property type="entry name" value="FERM_M"/>
    <property type="match status" value="1"/>
</dbReference>
<evidence type="ECO:0008006" key="9">
    <source>
        <dbReference type="Google" id="ProtNLM"/>
    </source>
</evidence>
<dbReference type="PROSITE" id="PS50089">
    <property type="entry name" value="ZF_RING_2"/>
    <property type="match status" value="1"/>
</dbReference>
<name>A0A7R9EZC3_9NEOP</name>
<protein>
    <recommendedName>
        <fullName evidence="9">RING-type E3 ubiquitin transferase</fullName>
    </recommendedName>
</protein>
<evidence type="ECO:0000313" key="8">
    <source>
        <dbReference type="EMBL" id="CAD7444170.1"/>
    </source>
</evidence>
<dbReference type="AlphaFoldDB" id="A0A7R9EZC3"/>
<dbReference type="Gene3D" id="3.10.20.90">
    <property type="entry name" value="Phosphatidylinositol 3-kinase Catalytic Subunit, Chain A, domain 1"/>
    <property type="match status" value="1"/>
</dbReference>
<dbReference type="Pfam" id="PF13920">
    <property type="entry name" value="zf-C3HC4_3"/>
    <property type="match status" value="1"/>
</dbReference>
<dbReference type="SMART" id="SM00295">
    <property type="entry name" value="B41"/>
    <property type="match status" value="1"/>
</dbReference>
<proteinExistence type="predicted"/>
<dbReference type="SUPFAM" id="SSF57850">
    <property type="entry name" value="RING/U-box"/>
    <property type="match status" value="1"/>
</dbReference>
<dbReference type="GO" id="GO:0009887">
    <property type="term" value="P:animal organ morphogenesis"/>
    <property type="evidence" value="ECO:0007669"/>
    <property type="project" value="UniProtKB-ARBA"/>
</dbReference>
<evidence type="ECO:0000256" key="2">
    <source>
        <dbReference type="ARBA" id="ARBA00022771"/>
    </source>
</evidence>
<dbReference type="InterPro" id="IPR011993">
    <property type="entry name" value="PH-like_dom_sf"/>
</dbReference>
<dbReference type="PANTHER" id="PTHR23280:SF13">
    <property type="entry name" value="E3 UBIQUITIN-PROTEIN LIGASE MYLIP"/>
    <property type="match status" value="1"/>
</dbReference>
<comment type="subcellular location">
    <subcellularLocation>
        <location evidence="1">Cell junction</location>
    </subcellularLocation>
</comment>
<keyword evidence="2 5" id="KW-0863">Zinc-finger</keyword>
<dbReference type="InterPro" id="IPR018980">
    <property type="entry name" value="FERM_PH-like_C"/>
</dbReference>
<dbReference type="EMBL" id="OD566530">
    <property type="protein sequence ID" value="CAD7444170.1"/>
    <property type="molecule type" value="Genomic_DNA"/>
</dbReference>
<dbReference type="CDD" id="cd17104">
    <property type="entry name" value="FERM_F1_MYLIP"/>
    <property type="match status" value="1"/>
</dbReference>
<dbReference type="SUPFAM" id="SSF47031">
    <property type="entry name" value="Second domain of FERM"/>
    <property type="match status" value="1"/>
</dbReference>
<dbReference type="InterPro" id="IPR019749">
    <property type="entry name" value="Band_41_domain"/>
</dbReference>
<dbReference type="GO" id="GO:0004842">
    <property type="term" value="F:ubiquitin-protein transferase activity"/>
    <property type="evidence" value="ECO:0007669"/>
    <property type="project" value="TreeGrafter"/>
</dbReference>
<dbReference type="GO" id="GO:0070161">
    <property type="term" value="C:anchoring junction"/>
    <property type="evidence" value="ECO:0007669"/>
    <property type="project" value="UniProtKB-SubCell"/>
</dbReference>
<keyword evidence="4" id="KW-0965">Cell junction</keyword>
<dbReference type="InterPro" id="IPR014352">
    <property type="entry name" value="FERM/acyl-CoA-bd_prot_sf"/>
</dbReference>
<dbReference type="GO" id="GO:0071944">
    <property type="term" value="C:cell periphery"/>
    <property type="evidence" value="ECO:0007669"/>
    <property type="project" value="UniProtKB-ARBA"/>
</dbReference>
<feature type="domain" description="RING-type" evidence="7">
    <location>
        <begin position="391"/>
        <end position="426"/>
    </location>
</feature>
<dbReference type="SMART" id="SM01196">
    <property type="entry name" value="FERM_C"/>
    <property type="match status" value="1"/>
</dbReference>
<dbReference type="InterPro" id="IPR035963">
    <property type="entry name" value="FERM_2"/>
</dbReference>
<dbReference type="InterPro" id="IPR018979">
    <property type="entry name" value="FERM_N"/>
</dbReference>
<dbReference type="GO" id="GO:0006511">
    <property type="term" value="P:ubiquitin-dependent protein catabolic process"/>
    <property type="evidence" value="ECO:0007669"/>
    <property type="project" value="TreeGrafter"/>
</dbReference>
<organism evidence="8">
    <name type="scientific">Timema bartmani</name>
    <dbReference type="NCBI Taxonomy" id="61472"/>
    <lineage>
        <taxon>Eukaryota</taxon>
        <taxon>Metazoa</taxon>
        <taxon>Ecdysozoa</taxon>
        <taxon>Arthropoda</taxon>
        <taxon>Hexapoda</taxon>
        <taxon>Insecta</taxon>
        <taxon>Pterygota</taxon>
        <taxon>Neoptera</taxon>
        <taxon>Polyneoptera</taxon>
        <taxon>Phasmatodea</taxon>
        <taxon>Timematodea</taxon>
        <taxon>Timematoidea</taxon>
        <taxon>Timematidae</taxon>
        <taxon>Timema</taxon>
    </lineage>
</organism>
<keyword evidence="3" id="KW-0862">Zinc</keyword>
<dbReference type="CDD" id="cd14473">
    <property type="entry name" value="FERM_B-lobe"/>
    <property type="match status" value="1"/>
</dbReference>
<dbReference type="Gene3D" id="2.30.29.30">
    <property type="entry name" value="Pleckstrin-homology domain (PH domain)/Phosphotyrosine-binding domain (PTB)"/>
    <property type="match status" value="1"/>
</dbReference>
<gene>
    <name evidence="8" type="ORF">TBIB3V08_LOCUS6555</name>
</gene>
<accession>A0A7R9EZC3</accession>
<dbReference type="InterPro" id="IPR029071">
    <property type="entry name" value="Ubiquitin-like_domsf"/>
</dbReference>
<reference evidence="8" key="1">
    <citation type="submission" date="2020-11" db="EMBL/GenBank/DDBJ databases">
        <authorList>
            <person name="Tran Van P."/>
        </authorList>
    </citation>
    <scope>NUCLEOTIDE SEQUENCE</scope>
</reference>
<evidence type="ECO:0000259" key="6">
    <source>
        <dbReference type="PROSITE" id="PS50057"/>
    </source>
</evidence>
<keyword evidence="2 5" id="KW-0479">Metal-binding</keyword>
<feature type="domain" description="FERM" evidence="6">
    <location>
        <begin position="1"/>
        <end position="275"/>
    </location>
</feature>